<dbReference type="NCBIfam" id="TIGR01972">
    <property type="entry name" value="NDH_I_M"/>
    <property type="match status" value="1"/>
</dbReference>
<feature type="transmembrane region" description="Helical" evidence="7">
    <location>
        <begin position="161"/>
        <end position="182"/>
    </location>
</feature>
<keyword evidence="3 6" id="KW-0812">Transmembrane</keyword>
<protein>
    <recommendedName>
        <fullName evidence="8">NADH:quinone oxidoreductase/Mrp antiporter transmembrane domain-containing protein</fullName>
    </recommendedName>
</protein>
<evidence type="ECO:0000256" key="6">
    <source>
        <dbReference type="RuleBase" id="RU000320"/>
    </source>
</evidence>
<feature type="transmembrane region" description="Helical" evidence="7">
    <location>
        <begin position="272"/>
        <end position="294"/>
    </location>
</feature>
<feature type="transmembrane region" description="Helical" evidence="7">
    <location>
        <begin position="407"/>
        <end position="427"/>
    </location>
</feature>
<feature type="transmembrane region" description="Helical" evidence="7">
    <location>
        <begin position="371"/>
        <end position="401"/>
    </location>
</feature>
<dbReference type="PANTHER" id="PTHR43507:SF1">
    <property type="entry name" value="NADH-UBIQUINONE OXIDOREDUCTASE CHAIN 4"/>
    <property type="match status" value="1"/>
</dbReference>
<evidence type="ECO:0000256" key="3">
    <source>
        <dbReference type="ARBA" id="ARBA00022692"/>
    </source>
</evidence>
<dbReference type="PRINTS" id="PR01437">
    <property type="entry name" value="NUOXDRDTASE4"/>
</dbReference>
<dbReference type="GO" id="GO:0008137">
    <property type="term" value="F:NADH dehydrogenase (ubiquinone) activity"/>
    <property type="evidence" value="ECO:0007669"/>
    <property type="project" value="InterPro"/>
</dbReference>
<sequence length="491" mass="53234">MNGFIQLPWLTLLVLAPLGGALACMAWGRRAAVIAAMTEIAIALRLPLGQKPAVEAWIRFESWPWIKTYGARFSLGMDGLALLLIWLTVILMAVALGISWPRYRQGGYYALLLTSCSGTLGVFLARDLLLFYLCWEIMLLPLVLCIALWGEARRVEAGLKLLLFTLTGSLLMLFAFLTLYILHGRTTGDYTFAMQAILATPVAPELVPWLFGCLMVAFLIKVPAIPLQGWLPDAYQQAPLAVALLLAGALAKTGIFGLIRIVLPLFPDCWVGFAPFLAGIGLAGTIYGAWLAFVQDDLKRLIAYMSVAHLGFVLLGIAAGNELALQGSLLQLFSHGITISALFVLVAFVERRTTVRQLPELGGLWSRAPRLGALFLLFSLASLGLPGLNLFVGEILILMGAFLVRPWWGAVGMVGVLLAACYTLRMVQGVLWGACKGGEQPADLRHGEAALLIPLAILVLWTGLYPAPFMKLLDNPVRQIVLQLTSTGGLP</sequence>
<reference evidence="9 10" key="1">
    <citation type="journal article" date="2017" name="Genome Announc.">
        <title>Complete Genome Sequences of Two Acetylene-Fermenting Pelobacter acetylenicus Strains.</title>
        <authorList>
            <person name="Sutton J.M."/>
            <person name="Baesman S.M."/>
            <person name="Fierst J.L."/>
            <person name="Poret-Peterson A.T."/>
            <person name="Oremland R.S."/>
            <person name="Dunlap D.S."/>
            <person name="Akob D.M."/>
        </authorList>
    </citation>
    <scope>NUCLEOTIDE SEQUENCE [LARGE SCALE GENOMIC DNA]</scope>
    <source>
        <strain evidence="9 10">DSM 3247</strain>
    </source>
</reference>
<gene>
    <name evidence="9" type="ORF">A7E75_05760</name>
</gene>
<feature type="transmembrane region" description="Helical" evidence="7">
    <location>
        <begin position="332"/>
        <end position="350"/>
    </location>
</feature>
<feature type="transmembrane region" description="Helical" evidence="7">
    <location>
        <begin position="240"/>
        <end position="266"/>
    </location>
</feature>
<evidence type="ECO:0000259" key="8">
    <source>
        <dbReference type="Pfam" id="PF00361"/>
    </source>
</evidence>
<keyword evidence="5 7" id="KW-0472">Membrane</keyword>
<feature type="transmembrane region" description="Helical" evidence="7">
    <location>
        <begin position="301"/>
        <end position="320"/>
    </location>
</feature>
<dbReference type="EMBL" id="CP015518">
    <property type="protein sequence ID" value="APG24588.1"/>
    <property type="molecule type" value="Genomic_DNA"/>
</dbReference>
<dbReference type="InterPro" id="IPR001750">
    <property type="entry name" value="ND/Mrp_TM"/>
</dbReference>
<keyword evidence="10" id="KW-1185">Reference proteome</keyword>
<evidence type="ECO:0000256" key="7">
    <source>
        <dbReference type="SAM" id="Phobius"/>
    </source>
</evidence>
<evidence type="ECO:0000256" key="2">
    <source>
        <dbReference type="ARBA" id="ARBA00009025"/>
    </source>
</evidence>
<dbReference type="GO" id="GO:0003954">
    <property type="term" value="F:NADH dehydrogenase activity"/>
    <property type="evidence" value="ECO:0007669"/>
    <property type="project" value="TreeGrafter"/>
</dbReference>
<dbReference type="RefSeq" id="WP_072286430.1">
    <property type="nucleotide sequence ID" value="NZ_CP015518.1"/>
</dbReference>
<dbReference type="GO" id="GO:0015990">
    <property type="term" value="P:electron transport coupled proton transport"/>
    <property type="evidence" value="ECO:0007669"/>
    <property type="project" value="TreeGrafter"/>
</dbReference>
<feature type="transmembrane region" description="Helical" evidence="7">
    <location>
        <begin position="448"/>
        <end position="467"/>
    </location>
</feature>
<dbReference type="GO" id="GO:0016020">
    <property type="term" value="C:membrane"/>
    <property type="evidence" value="ECO:0007669"/>
    <property type="project" value="UniProtKB-SubCell"/>
</dbReference>
<dbReference type="AlphaFoldDB" id="A0A1L3GFY3"/>
<dbReference type="GO" id="GO:0042773">
    <property type="term" value="P:ATP synthesis coupled electron transport"/>
    <property type="evidence" value="ECO:0007669"/>
    <property type="project" value="InterPro"/>
</dbReference>
<evidence type="ECO:0000256" key="5">
    <source>
        <dbReference type="ARBA" id="ARBA00023136"/>
    </source>
</evidence>
<proteinExistence type="inferred from homology"/>
<evidence type="ECO:0000313" key="9">
    <source>
        <dbReference type="EMBL" id="APG24588.1"/>
    </source>
</evidence>
<dbReference type="Pfam" id="PF00361">
    <property type="entry name" value="Proton_antipo_M"/>
    <property type="match status" value="1"/>
</dbReference>
<dbReference type="Proteomes" id="UP000182264">
    <property type="component" value="Chromosome"/>
</dbReference>
<evidence type="ECO:0000256" key="1">
    <source>
        <dbReference type="ARBA" id="ARBA00004127"/>
    </source>
</evidence>
<dbReference type="PANTHER" id="PTHR43507">
    <property type="entry name" value="NADH-UBIQUINONE OXIDOREDUCTASE CHAIN 4"/>
    <property type="match status" value="1"/>
</dbReference>
<dbReference type="InterPro" id="IPR003918">
    <property type="entry name" value="NADH_UbQ_OxRdtase"/>
</dbReference>
<accession>A0A1L3GFY3</accession>
<dbReference type="GO" id="GO:0012505">
    <property type="term" value="C:endomembrane system"/>
    <property type="evidence" value="ECO:0007669"/>
    <property type="project" value="UniProtKB-SubCell"/>
</dbReference>
<feature type="domain" description="NADH:quinone oxidoreductase/Mrp antiporter transmembrane" evidence="8">
    <location>
        <begin position="125"/>
        <end position="415"/>
    </location>
</feature>
<evidence type="ECO:0000256" key="4">
    <source>
        <dbReference type="ARBA" id="ARBA00022989"/>
    </source>
</evidence>
<comment type="similarity">
    <text evidence="2">Belongs to the complex I subunit 4 family.</text>
</comment>
<dbReference type="GO" id="GO:0048039">
    <property type="term" value="F:ubiquinone binding"/>
    <property type="evidence" value="ECO:0007669"/>
    <property type="project" value="TreeGrafter"/>
</dbReference>
<keyword evidence="4 7" id="KW-1133">Transmembrane helix</keyword>
<feature type="transmembrane region" description="Helical" evidence="7">
    <location>
        <begin position="80"/>
        <end position="100"/>
    </location>
</feature>
<dbReference type="STRING" id="29542.A6070_14390"/>
<name>A0A1L3GFY3_SYNAC</name>
<evidence type="ECO:0000313" key="10">
    <source>
        <dbReference type="Proteomes" id="UP000182264"/>
    </source>
</evidence>
<organism evidence="9 10">
    <name type="scientific">Syntrophotalea acetylenica</name>
    <name type="common">Pelobacter acetylenicus</name>
    <dbReference type="NCBI Taxonomy" id="29542"/>
    <lineage>
        <taxon>Bacteria</taxon>
        <taxon>Pseudomonadati</taxon>
        <taxon>Thermodesulfobacteriota</taxon>
        <taxon>Desulfuromonadia</taxon>
        <taxon>Desulfuromonadales</taxon>
        <taxon>Syntrophotaleaceae</taxon>
        <taxon>Syntrophotalea</taxon>
    </lineage>
</organism>
<feature type="transmembrane region" description="Helical" evidence="7">
    <location>
        <begin position="202"/>
        <end position="220"/>
    </location>
</feature>
<comment type="subcellular location">
    <subcellularLocation>
        <location evidence="1">Endomembrane system</location>
        <topology evidence="1">Multi-pass membrane protein</topology>
    </subcellularLocation>
    <subcellularLocation>
        <location evidence="6">Membrane</location>
        <topology evidence="6">Multi-pass membrane protein</topology>
    </subcellularLocation>
</comment>
<dbReference type="InterPro" id="IPR010227">
    <property type="entry name" value="NADH_Q_OxRdtase_chainM/4"/>
</dbReference>
<feature type="transmembrane region" description="Helical" evidence="7">
    <location>
        <begin position="130"/>
        <end position="149"/>
    </location>
</feature>